<evidence type="ECO:0000256" key="16">
    <source>
        <dbReference type="SAM" id="MobiDB-lite"/>
    </source>
</evidence>
<dbReference type="Proteomes" id="UP000006906">
    <property type="component" value="Chromosome 4"/>
</dbReference>
<dbReference type="InterPro" id="IPR013083">
    <property type="entry name" value="Znf_RING/FYVE/PHD"/>
</dbReference>
<evidence type="ECO:0000256" key="14">
    <source>
        <dbReference type="ARBA" id="ARBA00023136"/>
    </source>
</evidence>
<evidence type="ECO:0000256" key="7">
    <source>
        <dbReference type="ARBA" id="ARBA00022692"/>
    </source>
</evidence>
<keyword evidence="20" id="KW-1185">Reference proteome</keyword>
<keyword evidence="7 17" id="KW-0812">Transmembrane</keyword>
<dbReference type="InterPro" id="IPR001841">
    <property type="entry name" value="Znf_RING"/>
</dbReference>
<dbReference type="GO" id="GO:0043161">
    <property type="term" value="P:proteasome-mediated ubiquitin-dependent protein catabolic process"/>
    <property type="evidence" value="ECO:0000318"/>
    <property type="project" value="GO_Central"/>
</dbReference>
<feature type="compositionally biased region" description="Low complexity" evidence="16">
    <location>
        <begin position="414"/>
        <end position="433"/>
    </location>
</feature>
<comment type="similarity">
    <text evidence="4">Belongs to the HRD1 family.</text>
</comment>
<dbReference type="EC" id="2.3.2.27" evidence="5"/>
<evidence type="ECO:0000256" key="15">
    <source>
        <dbReference type="PROSITE-ProRule" id="PRU00175"/>
    </source>
</evidence>
<evidence type="ECO:0000256" key="1">
    <source>
        <dbReference type="ARBA" id="ARBA00000900"/>
    </source>
</evidence>
<evidence type="ECO:0000256" key="6">
    <source>
        <dbReference type="ARBA" id="ARBA00022679"/>
    </source>
</evidence>
<dbReference type="RefSeq" id="XP_001701276.2">
    <property type="nucleotide sequence ID" value="XM_001701224.2"/>
</dbReference>
<dbReference type="CDD" id="cd16479">
    <property type="entry name" value="RING-H2_synoviolin"/>
    <property type="match status" value="1"/>
</dbReference>
<dbReference type="PANTHER" id="PTHR22763:SF184">
    <property type="entry name" value="E3 UBIQUITIN-PROTEIN LIGASE SYNOVIOLIN"/>
    <property type="match status" value="1"/>
</dbReference>
<dbReference type="Pfam" id="PF25563">
    <property type="entry name" value="TPR_SYVN1_N"/>
    <property type="match status" value="1"/>
</dbReference>
<dbReference type="PROSITE" id="PS50089">
    <property type="entry name" value="ZF_RING_2"/>
    <property type="match status" value="1"/>
</dbReference>
<evidence type="ECO:0000256" key="4">
    <source>
        <dbReference type="ARBA" id="ARBA00010089"/>
    </source>
</evidence>
<feature type="transmembrane region" description="Helical" evidence="17">
    <location>
        <begin position="102"/>
        <end position="121"/>
    </location>
</feature>
<dbReference type="InterPro" id="IPR058051">
    <property type="entry name" value="Znf_RING_synoviolin"/>
</dbReference>
<dbReference type="STRING" id="3055.A0A2K3DTG6"/>
<keyword evidence="6" id="KW-0808">Transferase</keyword>
<evidence type="ECO:0000256" key="11">
    <source>
        <dbReference type="ARBA" id="ARBA00022824"/>
    </source>
</evidence>
<feature type="region of interest" description="Disordered" evidence="16">
    <location>
        <begin position="388"/>
        <end position="433"/>
    </location>
</feature>
<reference evidence="19 20" key="1">
    <citation type="journal article" date="2007" name="Science">
        <title>The Chlamydomonas genome reveals the evolution of key animal and plant functions.</title>
        <authorList>
            <person name="Merchant S.S."/>
            <person name="Prochnik S.E."/>
            <person name="Vallon O."/>
            <person name="Harris E.H."/>
            <person name="Karpowicz S.J."/>
            <person name="Witman G.B."/>
            <person name="Terry A."/>
            <person name="Salamov A."/>
            <person name="Fritz-Laylin L.K."/>
            <person name="Marechal-Drouard L."/>
            <person name="Marshall W.F."/>
            <person name="Qu L.H."/>
            <person name="Nelson D.R."/>
            <person name="Sanderfoot A.A."/>
            <person name="Spalding M.H."/>
            <person name="Kapitonov V.V."/>
            <person name="Ren Q."/>
            <person name="Ferris P."/>
            <person name="Lindquist E."/>
            <person name="Shapiro H."/>
            <person name="Lucas S.M."/>
            <person name="Grimwood J."/>
            <person name="Schmutz J."/>
            <person name="Cardol P."/>
            <person name="Cerutti H."/>
            <person name="Chanfreau G."/>
            <person name="Chen C.L."/>
            <person name="Cognat V."/>
            <person name="Croft M.T."/>
            <person name="Dent R."/>
            <person name="Dutcher S."/>
            <person name="Fernandez E."/>
            <person name="Fukuzawa H."/>
            <person name="Gonzalez-Ballester D."/>
            <person name="Gonzalez-Halphen D."/>
            <person name="Hallmann A."/>
            <person name="Hanikenne M."/>
            <person name="Hippler M."/>
            <person name="Inwood W."/>
            <person name="Jabbari K."/>
            <person name="Kalanon M."/>
            <person name="Kuras R."/>
            <person name="Lefebvre P.A."/>
            <person name="Lemaire S.D."/>
            <person name="Lobanov A.V."/>
            <person name="Lohr M."/>
            <person name="Manuell A."/>
            <person name="Meier I."/>
            <person name="Mets L."/>
            <person name="Mittag M."/>
            <person name="Mittelmeier T."/>
            <person name="Moroney J.V."/>
            <person name="Moseley J."/>
            <person name="Napoli C."/>
            <person name="Nedelcu A.M."/>
            <person name="Niyogi K."/>
            <person name="Novoselov S.V."/>
            <person name="Paulsen I.T."/>
            <person name="Pazour G."/>
            <person name="Purton S."/>
            <person name="Ral J.P."/>
            <person name="Riano-Pachon D.M."/>
            <person name="Riekhof W."/>
            <person name="Rymarquis L."/>
            <person name="Schroda M."/>
            <person name="Stern D."/>
            <person name="Umen J."/>
            <person name="Willows R."/>
            <person name="Wilson N."/>
            <person name="Zimmer S.L."/>
            <person name="Allmer J."/>
            <person name="Balk J."/>
            <person name="Bisova K."/>
            <person name="Chen C.J."/>
            <person name="Elias M."/>
            <person name="Gendler K."/>
            <person name="Hauser C."/>
            <person name="Lamb M.R."/>
            <person name="Ledford H."/>
            <person name="Long J.C."/>
            <person name="Minagawa J."/>
            <person name="Page M.D."/>
            <person name="Pan J."/>
            <person name="Pootakham W."/>
            <person name="Roje S."/>
            <person name="Rose A."/>
            <person name="Stahlberg E."/>
            <person name="Terauchi A.M."/>
            <person name="Yang P."/>
            <person name="Ball S."/>
            <person name="Bowler C."/>
            <person name="Dieckmann C.L."/>
            <person name="Gladyshev V.N."/>
            <person name="Green P."/>
            <person name="Jorgensen R."/>
            <person name="Mayfield S."/>
            <person name="Mueller-Roeber B."/>
            <person name="Rajamani S."/>
            <person name="Sayre R.T."/>
            <person name="Brokstein P."/>
            <person name="Dubchak I."/>
            <person name="Goodstein D."/>
            <person name="Hornick L."/>
            <person name="Huang Y.W."/>
            <person name="Jhaveri J."/>
            <person name="Luo Y."/>
            <person name="Martinez D."/>
            <person name="Ngau W.C."/>
            <person name="Otillar B."/>
            <person name="Poliakov A."/>
            <person name="Porter A."/>
            <person name="Szajkowski L."/>
            <person name="Werner G."/>
            <person name="Zhou K."/>
            <person name="Grigoriev I.V."/>
            <person name="Rokhsar D.S."/>
            <person name="Grossman A.R."/>
        </authorList>
    </citation>
    <scope>NUCLEOTIDE SEQUENCE [LARGE SCALE GENOMIC DNA]</scope>
    <source>
        <strain evidence="20">CC-503</strain>
    </source>
</reference>
<evidence type="ECO:0000256" key="13">
    <source>
        <dbReference type="ARBA" id="ARBA00022989"/>
    </source>
</evidence>
<dbReference type="InterPro" id="IPR057992">
    <property type="entry name" value="TPR_SYVN1_N"/>
</dbReference>
<keyword evidence="9 15" id="KW-0863">Zinc-finger</keyword>
<dbReference type="SUPFAM" id="SSF57850">
    <property type="entry name" value="RING/U-box"/>
    <property type="match status" value="1"/>
</dbReference>
<evidence type="ECO:0000256" key="17">
    <source>
        <dbReference type="SAM" id="Phobius"/>
    </source>
</evidence>
<evidence type="ECO:0000256" key="5">
    <source>
        <dbReference type="ARBA" id="ARBA00012483"/>
    </source>
</evidence>
<dbReference type="Pfam" id="PF13639">
    <property type="entry name" value="zf-RING_2"/>
    <property type="match status" value="1"/>
</dbReference>
<dbReference type="Gramene" id="PNW83818">
    <property type="protein sequence ID" value="PNW83818"/>
    <property type="gene ID" value="CHLRE_04g217922v5"/>
</dbReference>
<dbReference type="KEGG" id="cre:CHLRE_04g217922v5"/>
<dbReference type="GO" id="GO:0008270">
    <property type="term" value="F:zinc ion binding"/>
    <property type="evidence" value="ECO:0007669"/>
    <property type="project" value="UniProtKB-KW"/>
</dbReference>
<keyword evidence="8" id="KW-0479">Metal-binding</keyword>
<comment type="catalytic activity">
    <reaction evidence="1">
        <text>S-ubiquitinyl-[E2 ubiquitin-conjugating enzyme]-L-cysteine + [acceptor protein]-L-lysine = [E2 ubiquitin-conjugating enzyme]-L-cysteine + N(6)-ubiquitinyl-[acceptor protein]-L-lysine.</text>
        <dbReference type="EC" id="2.3.2.27"/>
    </reaction>
</comment>
<dbReference type="GO" id="GO:0005789">
    <property type="term" value="C:endoplasmic reticulum membrane"/>
    <property type="evidence" value="ECO:0007669"/>
    <property type="project" value="UniProtKB-SubCell"/>
</dbReference>
<comment type="pathway">
    <text evidence="3">Protein modification; protein ubiquitination.</text>
</comment>
<evidence type="ECO:0000256" key="8">
    <source>
        <dbReference type="ARBA" id="ARBA00022723"/>
    </source>
</evidence>
<feature type="transmembrane region" description="Helical" evidence="17">
    <location>
        <begin position="213"/>
        <end position="242"/>
    </location>
</feature>
<dbReference type="GO" id="GO:0036503">
    <property type="term" value="P:ERAD pathway"/>
    <property type="evidence" value="ECO:0000318"/>
    <property type="project" value="GO_Central"/>
</dbReference>
<dbReference type="GeneID" id="5726815"/>
<feature type="compositionally biased region" description="Low complexity" evidence="16">
    <location>
        <begin position="388"/>
        <end position="405"/>
    </location>
</feature>
<evidence type="ECO:0000256" key="2">
    <source>
        <dbReference type="ARBA" id="ARBA00004477"/>
    </source>
</evidence>
<organism evidence="19 20">
    <name type="scientific">Chlamydomonas reinhardtii</name>
    <name type="common">Chlamydomonas smithii</name>
    <dbReference type="NCBI Taxonomy" id="3055"/>
    <lineage>
        <taxon>Eukaryota</taxon>
        <taxon>Viridiplantae</taxon>
        <taxon>Chlorophyta</taxon>
        <taxon>core chlorophytes</taxon>
        <taxon>Chlorophyceae</taxon>
        <taxon>CS clade</taxon>
        <taxon>Chlamydomonadales</taxon>
        <taxon>Chlamydomonadaceae</taxon>
        <taxon>Chlamydomonas</taxon>
    </lineage>
</organism>
<gene>
    <name evidence="19" type="ORF">CHLRE_04g217922v5</name>
</gene>
<dbReference type="GO" id="GO:0012505">
    <property type="term" value="C:endomembrane system"/>
    <property type="evidence" value="ECO:0000318"/>
    <property type="project" value="GO_Central"/>
</dbReference>
<dbReference type="OrthoDB" id="7759664at2759"/>
<evidence type="ECO:0000313" key="19">
    <source>
        <dbReference type="EMBL" id="PNW83818.1"/>
    </source>
</evidence>
<dbReference type="InterPro" id="IPR050731">
    <property type="entry name" value="HRD1_E3_ubiq-ligases"/>
</dbReference>
<dbReference type="PANTHER" id="PTHR22763">
    <property type="entry name" value="RING ZINC FINGER PROTEIN"/>
    <property type="match status" value="1"/>
</dbReference>
<dbReference type="SMART" id="SM00184">
    <property type="entry name" value="RING"/>
    <property type="match status" value="1"/>
</dbReference>
<feature type="transmembrane region" description="Helical" evidence="17">
    <location>
        <begin position="173"/>
        <end position="192"/>
    </location>
</feature>
<evidence type="ECO:0000256" key="12">
    <source>
        <dbReference type="ARBA" id="ARBA00022833"/>
    </source>
</evidence>
<sequence>MGFTLGRYVSLSVLAAGAVVYHAFATRQYFYRSTIYLSSSKIAVAAMGNLAFALALVTNQLVIKLFLGSLRDIEQEMIRERLSSAVMESLLALTIFREEFSAFFVAMFASLVFIKVMHWLVQDRVDYVEVTPSISLLGHARIVAFMALLLAVDAAFLQYTIAGTIASSGQSVMLLFAFEYVILASTIVRYALKYGMSMADLAMDGNWTGKGTAVFYLELIADLLHLFVYSTFFAIVFMHYGLPLHLVRDLYSTFRNFRSRMHDFLRFRQVTARLDRFPDAGADDLRRCDGVCIICREEMAEAGSNKRLFCGHVFHLHCLRSWLERQQNCPTCRASVFRRPPPAAPAAGAAAAPQQQPAAVGAAADAHHAAAAAGAAAGAAGAAGDAAAAVHHPAEPHAAAAAGAAELRHRHHTPPAQSAAPATPAAMPAASATRAAATPAAAGSSAHGSGAGASGFPAAAAMAAAAAAAANSSAHAPAAAGGAAAGAAGAGAGHPAAPSVGSMAPAIKEILKLHYNSAQWLRAAASVYPARSPLQLAYVAEHNFMQARIRSLEAMAARYGAGGLPVTTGGGGLPVTTGPAVGAPGGGAPAADPYPTIPPPFAGGLGAATAVPPLGGAAGAGGASAYPPMWSAAAAATAAAAAPPPSAPMPAAAMMGLFNPMGFGGLPGAGGFGFPGAMFPPGLGAGGLGPLMMPNPLAPGGGGLMPHLVPVPMPAAAAAAAGGATDASSSSSTGASPSVAGVAVPLHHHQLAASAAAAAASAVAAAMFGGGMMPTGGGMVFVPARPQAQQQAAQPQQPAAQEQKPAAAAAAPAAEPVVPSDGGNGGVAASSGGAAAASPASASSVPSEPAAAAAGASTAAPATAQPEASPAEASAGQAAGAKVEEAAPPLAAAVSEAGQAAKPEAAAAVSPAEGGHTGAAGGAAEDGAAADEADADAEELRRLRLQRFVGPQ</sequence>
<feature type="domain" description="RING-type" evidence="18">
    <location>
        <begin position="292"/>
        <end position="333"/>
    </location>
</feature>
<evidence type="ECO:0000313" key="20">
    <source>
        <dbReference type="Proteomes" id="UP000006906"/>
    </source>
</evidence>
<dbReference type="PaxDb" id="3055-EDO97669"/>
<evidence type="ECO:0000256" key="9">
    <source>
        <dbReference type="ARBA" id="ARBA00022771"/>
    </source>
</evidence>
<evidence type="ECO:0000256" key="10">
    <source>
        <dbReference type="ARBA" id="ARBA00022786"/>
    </source>
</evidence>
<feature type="region of interest" description="Disordered" evidence="16">
    <location>
        <begin position="786"/>
        <end position="936"/>
    </location>
</feature>
<feature type="transmembrane region" description="Helical" evidence="17">
    <location>
        <begin position="35"/>
        <end position="57"/>
    </location>
</feature>
<name>A0A2K3DTG6_CHLRE</name>
<feature type="compositionally biased region" description="Low complexity" evidence="16">
    <location>
        <begin position="827"/>
        <end position="914"/>
    </location>
</feature>
<feature type="compositionally biased region" description="Low complexity" evidence="16">
    <location>
        <begin position="786"/>
        <end position="816"/>
    </location>
</feature>
<keyword evidence="14 17" id="KW-0472">Membrane</keyword>
<dbReference type="GO" id="GO:0061630">
    <property type="term" value="F:ubiquitin protein ligase activity"/>
    <property type="evidence" value="ECO:0000318"/>
    <property type="project" value="GO_Central"/>
</dbReference>
<keyword evidence="10" id="KW-0833">Ubl conjugation pathway</keyword>
<evidence type="ECO:0000259" key="18">
    <source>
        <dbReference type="PROSITE" id="PS50089"/>
    </source>
</evidence>
<dbReference type="Gene3D" id="3.30.40.10">
    <property type="entry name" value="Zinc/RING finger domain, C3HC4 (zinc finger)"/>
    <property type="match status" value="1"/>
</dbReference>
<dbReference type="AlphaFoldDB" id="A0A2K3DTG6"/>
<dbReference type="EMBL" id="CM008965">
    <property type="protein sequence ID" value="PNW83818.1"/>
    <property type="molecule type" value="Genomic_DNA"/>
</dbReference>
<protein>
    <recommendedName>
        <fullName evidence="5">RING-type E3 ubiquitin transferase</fullName>
        <ecNumber evidence="5">2.3.2.27</ecNumber>
    </recommendedName>
</protein>
<comment type="subcellular location">
    <subcellularLocation>
        <location evidence="2">Endoplasmic reticulum membrane</location>
        <topology evidence="2">Multi-pass membrane protein</topology>
    </subcellularLocation>
</comment>
<dbReference type="InParanoid" id="A0A2K3DTG6"/>
<keyword evidence="11" id="KW-0256">Endoplasmic reticulum</keyword>
<keyword evidence="13 17" id="KW-1133">Transmembrane helix</keyword>
<feature type="transmembrane region" description="Helical" evidence="17">
    <location>
        <begin position="142"/>
        <end position="161"/>
    </location>
</feature>
<proteinExistence type="inferred from homology"/>
<dbReference type="ExpressionAtlas" id="A0A2K3DTG6">
    <property type="expression patterns" value="baseline"/>
</dbReference>
<evidence type="ECO:0000256" key="3">
    <source>
        <dbReference type="ARBA" id="ARBA00004906"/>
    </source>
</evidence>
<accession>A0A2K3DTG6</accession>
<keyword evidence="12" id="KW-0862">Zinc</keyword>